<organism evidence="2 3">
    <name type="scientific">Pholiota conissans</name>
    <dbReference type="NCBI Taxonomy" id="109636"/>
    <lineage>
        <taxon>Eukaryota</taxon>
        <taxon>Fungi</taxon>
        <taxon>Dikarya</taxon>
        <taxon>Basidiomycota</taxon>
        <taxon>Agaricomycotina</taxon>
        <taxon>Agaricomycetes</taxon>
        <taxon>Agaricomycetidae</taxon>
        <taxon>Agaricales</taxon>
        <taxon>Agaricineae</taxon>
        <taxon>Strophariaceae</taxon>
        <taxon>Pholiota</taxon>
    </lineage>
</organism>
<evidence type="ECO:0000313" key="3">
    <source>
        <dbReference type="Proteomes" id="UP000807469"/>
    </source>
</evidence>
<name>A0A9P6CND4_9AGAR</name>
<feature type="compositionally biased region" description="Basic and acidic residues" evidence="1">
    <location>
        <begin position="167"/>
        <end position="188"/>
    </location>
</feature>
<dbReference type="EMBL" id="MU155446">
    <property type="protein sequence ID" value="KAF9473391.1"/>
    <property type="molecule type" value="Genomic_DNA"/>
</dbReference>
<keyword evidence="3" id="KW-1185">Reference proteome</keyword>
<dbReference type="AlphaFoldDB" id="A0A9P6CND4"/>
<dbReference type="InterPro" id="IPR046521">
    <property type="entry name" value="DUF6698"/>
</dbReference>
<accession>A0A9P6CND4</accession>
<feature type="region of interest" description="Disordered" evidence="1">
    <location>
        <begin position="150"/>
        <end position="208"/>
    </location>
</feature>
<sequence length="208" mass="23819">MGKVLDGTIKLTASQWPSYLYPSGTVYNRASIDEGLFRSSTLINFLRNICTGPTSTDDGIRRASKPSKAEIHGMDRVFGRCVAYVAAYFSLSSIEQWSSSPQDGYFDLDDFYDRCVDLFERDPTDPWVEETLNFLTGELPSLKRNYKQKRKRNLRSSISDSDSDEAEAIHAQREARRQGRLTADHSHENQQCSGINWKRSTKQRFQNQ</sequence>
<comment type="caution">
    <text evidence="2">The sequence shown here is derived from an EMBL/GenBank/DDBJ whole genome shotgun (WGS) entry which is preliminary data.</text>
</comment>
<evidence type="ECO:0000313" key="2">
    <source>
        <dbReference type="EMBL" id="KAF9473391.1"/>
    </source>
</evidence>
<dbReference type="OrthoDB" id="3220614at2759"/>
<reference evidence="2" key="1">
    <citation type="submission" date="2020-11" db="EMBL/GenBank/DDBJ databases">
        <authorList>
            <consortium name="DOE Joint Genome Institute"/>
            <person name="Ahrendt S."/>
            <person name="Riley R."/>
            <person name="Andreopoulos W."/>
            <person name="Labutti K."/>
            <person name="Pangilinan J."/>
            <person name="Ruiz-Duenas F.J."/>
            <person name="Barrasa J.M."/>
            <person name="Sanchez-Garcia M."/>
            <person name="Camarero S."/>
            <person name="Miyauchi S."/>
            <person name="Serrano A."/>
            <person name="Linde D."/>
            <person name="Babiker R."/>
            <person name="Drula E."/>
            <person name="Ayuso-Fernandez I."/>
            <person name="Pacheco R."/>
            <person name="Padilla G."/>
            <person name="Ferreira P."/>
            <person name="Barriuso J."/>
            <person name="Kellner H."/>
            <person name="Castanera R."/>
            <person name="Alfaro M."/>
            <person name="Ramirez L."/>
            <person name="Pisabarro A.G."/>
            <person name="Kuo A."/>
            <person name="Tritt A."/>
            <person name="Lipzen A."/>
            <person name="He G."/>
            <person name="Yan M."/>
            <person name="Ng V."/>
            <person name="Cullen D."/>
            <person name="Martin F."/>
            <person name="Rosso M.-N."/>
            <person name="Henrissat B."/>
            <person name="Hibbett D."/>
            <person name="Martinez A.T."/>
            <person name="Grigoriev I.V."/>
        </authorList>
    </citation>
    <scope>NUCLEOTIDE SEQUENCE</scope>
    <source>
        <strain evidence="2">CIRM-BRFM 674</strain>
    </source>
</reference>
<proteinExistence type="predicted"/>
<evidence type="ECO:0000256" key="1">
    <source>
        <dbReference type="SAM" id="MobiDB-lite"/>
    </source>
</evidence>
<gene>
    <name evidence="2" type="ORF">BDN70DRAFT_937463</name>
</gene>
<dbReference type="Proteomes" id="UP000807469">
    <property type="component" value="Unassembled WGS sequence"/>
</dbReference>
<protein>
    <submittedName>
        <fullName evidence="2">Uncharacterized protein</fullName>
    </submittedName>
</protein>
<dbReference type="Pfam" id="PF20414">
    <property type="entry name" value="DUF6698"/>
    <property type="match status" value="1"/>
</dbReference>